<feature type="region of interest" description="Disordered" evidence="1">
    <location>
        <begin position="1"/>
        <end position="28"/>
    </location>
</feature>
<evidence type="ECO:0000256" key="1">
    <source>
        <dbReference type="SAM" id="MobiDB-lite"/>
    </source>
</evidence>
<keyword evidence="4" id="KW-1185">Reference proteome</keyword>
<feature type="compositionally biased region" description="Basic and acidic residues" evidence="1">
    <location>
        <begin position="1"/>
        <end position="19"/>
    </location>
</feature>
<sequence>MGLRDTFQRVKDSLRREPTRNNSPHSPGVVKQLVESTITSASPSTSTSTRLLGATSNTANVTAGVQSSRDPGSATNIPIVLTKSQGTKPLDKSEDLWLQACDFLKLQEPELMDDYSRILVREADTTPGSSSIQDVPVSNDTLINLMKEKLDGFTIPSSRSGEKIEKVVKVVIAAKTFIGSTLESEPHAAIAWAGVSMFLPKVYPCKDWKAIP</sequence>
<organism evidence="3 4">
    <name type="scientific">Botrytis galanthina</name>
    <dbReference type="NCBI Taxonomy" id="278940"/>
    <lineage>
        <taxon>Eukaryota</taxon>
        <taxon>Fungi</taxon>
        <taxon>Dikarya</taxon>
        <taxon>Ascomycota</taxon>
        <taxon>Pezizomycotina</taxon>
        <taxon>Leotiomycetes</taxon>
        <taxon>Helotiales</taxon>
        <taxon>Sclerotiniaceae</taxon>
        <taxon>Botrytis</taxon>
    </lineage>
</organism>
<dbReference type="InterPro" id="IPR031359">
    <property type="entry name" value="NACHT_N"/>
</dbReference>
<dbReference type="Proteomes" id="UP000308671">
    <property type="component" value="Unassembled WGS sequence"/>
</dbReference>
<protein>
    <recommendedName>
        <fullName evidence="2">NWD NACHT-NTPase N-terminal domain-containing protein</fullName>
    </recommendedName>
</protein>
<gene>
    <name evidence="3" type="ORF">BGAL_0994g00010</name>
</gene>
<evidence type="ECO:0000313" key="4">
    <source>
        <dbReference type="Proteomes" id="UP000308671"/>
    </source>
</evidence>
<dbReference type="Pfam" id="PF17100">
    <property type="entry name" value="NACHT_N"/>
    <property type="match status" value="1"/>
</dbReference>
<evidence type="ECO:0000313" key="3">
    <source>
        <dbReference type="EMBL" id="THV43732.1"/>
    </source>
</evidence>
<dbReference type="EMBL" id="PQXL01000989">
    <property type="protein sequence ID" value="THV43732.1"/>
    <property type="molecule type" value="Genomic_DNA"/>
</dbReference>
<dbReference type="AlphaFoldDB" id="A0A4S8QK70"/>
<reference evidence="3 4" key="1">
    <citation type="submission" date="2017-12" db="EMBL/GenBank/DDBJ databases">
        <title>Comparative genomics of Botrytis spp.</title>
        <authorList>
            <person name="Valero-Jimenez C.A."/>
            <person name="Tapia P."/>
            <person name="Veloso J."/>
            <person name="Silva-Moreno E."/>
            <person name="Staats M."/>
            <person name="Valdes J.H."/>
            <person name="Van Kan J.A.L."/>
        </authorList>
    </citation>
    <scope>NUCLEOTIDE SEQUENCE [LARGE SCALE GENOMIC DNA]</scope>
    <source>
        <strain evidence="3 4">MUCL435</strain>
    </source>
</reference>
<evidence type="ECO:0000259" key="2">
    <source>
        <dbReference type="Pfam" id="PF17100"/>
    </source>
</evidence>
<feature type="domain" description="NWD NACHT-NTPase N-terminal" evidence="2">
    <location>
        <begin position="94"/>
        <end position="202"/>
    </location>
</feature>
<accession>A0A4S8QK70</accession>
<comment type="caution">
    <text evidence="3">The sequence shown here is derived from an EMBL/GenBank/DDBJ whole genome shotgun (WGS) entry which is preliminary data.</text>
</comment>
<name>A0A4S8QK70_9HELO</name>
<proteinExistence type="predicted"/>